<dbReference type="Pfam" id="PF07687">
    <property type="entry name" value="M20_dimer"/>
    <property type="match status" value="1"/>
</dbReference>
<evidence type="ECO:0000256" key="3">
    <source>
        <dbReference type="ARBA" id="ARBA00022801"/>
    </source>
</evidence>
<dbReference type="InterPro" id="IPR051458">
    <property type="entry name" value="Cyt/Met_Dipeptidase"/>
</dbReference>
<proteinExistence type="predicted"/>
<keyword evidence="2" id="KW-0479">Metal-binding</keyword>
<reference evidence="5 6" key="1">
    <citation type="journal article" date="2009" name="BMC Genomics">
        <title>Complete genome sequence of the sugarcane nitrogen-fixing endophyte Gluconacetobacter diazotrophicus Pal5.</title>
        <authorList>
            <person name="Bertalan M."/>
            <person name="Albano R."/>
            <person name="Padua V."/>
            <person name="Rouws L."/>
            <person name="Rojas C."/>
            <person name="Hemerly A."/>
            <person name="Teixeira K."/>
            <person name="Schwab S."/>
            <person name="Araujo J."/>
            <person name="Oliveira A."/>
            <person name="Franca L."/>
            <person name="Magalhaes V."/>
            <person name="Alqueres S."/>
            <person name="Cardoso A."/>
            <person name="Almeida W."/>
            <person name="Loureiro M.M."/>
            <person name="Nogueira E."/>
            <person name="Cidade D."/>
            <person name="Oliveira D."/>
            <person name="Simao T."/>
            <person name="Macedo J."/>
            <person name="Valadao A."/>
            <person name="Dreschsel M."/>
            <person name="Freitas F."/>
            <person name="Vidal M."/>
            <person name="Guedes H."/>
            <person name="Rodrigues E."/>
            <person name="Meneses C."/>
            <person name="Brioso P."/>
            <person name="Pozzer L."/>
            <person name="Figueiredo D."/>
            <person name="Montano H."/>
            <person name="Junior J."/>
            <person name="Filho G."/>
            <person name="Flores V."/>
            <person name="Ferreira B."/>
            <person name="Branco A."/>
            <person name="Gonzalez P."/>
            <person name="Guillobel H."/>
            <person name="Lemos M."/>
            <person name="Seibel L."/>
            <person name="Macedo J."/>
            <person name="Alves-Ferreira M."/>
            <person name="Sachetto-Martins G."/>
            <person name="Coelho A."/>
            <person name="Santos E."/>
            <person name="Amaral G."/>
            <person name="Neves A."/>
            <person name="Pacheco A.B."/>
            <person name="Carvalho D."/>
            <person name="Lery L."/>
            <person name="Bisch P."/>
            <person name="Rossle S.C."/>
            <person name="Urmenyi T."/>
            <person name="Kruger W.V."/>
            <person name="Martins O."/>
            <person name="Baldani J.I."/>
            <person name="Ferreira P.C."/>
        </authorList>
    </citation>
    <scope>NUCLEOTIDE SEQUENCE [LARGE SCALE GENOMIC DNA]</scope>
    <source>
        <strain evidence="6">ATCC 49037 / DSM 5601 / CCUG 37298 / CIP 103539 / LMG 7603 / PAl5</strain>
    </source>
</reference>
<gene>
    <name evidence="5" type="ordered locus">GDI1332</name>
</gene>
<protein>
    <submittedName>
        <fullName evidence="5">Peptidase protein</fullName>
    </submittedName>
</protein>
<dbReference type="KEGG" id="gdi:GDI1332"/>
<dbReference type="Gene3D" id="3.30.70.360">
    <property type="match status" value="1"/>
</dbReference>
<evidence type="ECO:0000313" key="5">
    <source>
        <dbReference type="EMBL" id="CAP55275.1"/>
    </source>
</evidence>
<dbReference type="GO" id="GO:0046872">
    <property type="term" value="F:metal ion binding"/>
    <property type="evidence" value="ECO:0007669"/>
    <property type="project" value="UniProtKB-KW"/>
</dbReference>
<keyword evidence="6" id="KW-1185">Reference proteome</keyword>
<name>A9HET1_GLUDA</name>
<evidence type="ECO:0000259" key="4">
    <source>
        <dbReference type="Pfam" id="PF07687"/>
    </source>
</evidence>
<dbReference type="NCBIfam" id="NF006579">
    <property type="entry name" value="PRK09104.1"/>
    <property type="match status" value="1"/>
</dbReference>
<keyword evidence="3" id="KW-0378">Hydrolase</keyword>
<dbReference type="AlphaFoldDB" id="A9HET1"/>
<accession>A9HET1</accession>
<dbReference type="GO" id="GO:0006508">
    <property type="term" value="P:proteolysis"/>
    <property type="evidence" value="ECO:0007669"/>
    <property type="project" value="UniProtKB-KW"/>
</dbReference>
<dbReference type="Gene3D" id="3.40.630.10">
    <property type="entry name" value="Zn peptidases"/>
    <property type="match status" value="1"/>
</dbReference>
<organism evidence="5 6">
    <name type="scientific">Gluconacetobacter diazotrophicus (strain ATCC 49037 / DSM 5601 / CCUG 37298 / CIP 103539 / LMG 7603 / PAl5)</name>
    <dbReference type="NCBI Taxonomy" id="272568"/>
    <lineage>
        <taxon>Bacteria</taxon>
        <taxon>Pseudomonadati</taxon>
        <taxon>Pseudomonadota</taxon>
        <taxon>Alphaproteobacteria</taxon>
        <taxon>Acetobacterales</taxon>
        <taxon>Acetobacteraceae</taxon>
        <taxon>Gluconacetobacter</taxon>
    </lineage>
</organism>
<dbReference type="Pfam" id="PF01546">
    <property type="entry name" value="Peptidase_M20"/>
    <property type="match status" value="1"/>
</dbReference>
<dbReference type="PANTHER" id="PTHR43270">
    <property type="entry name" value="BETA-ALA-HIS DIPEPTIDASE"/>
    <property type="match status" value="1"/>
</dbReference>
<dbReference type="NCBIfam" id="NF006053">
    <property type="entry name" value="PRK08201.1"/>
    <property type="match status" value="1"/>
</dbReference>
<evidence type="ECO:0000313" key="6">
    <source>
        <dbReference type="Proteomes" id="UP000001176"/>
    </source>
</evidence>
<feature type="domain" description="Peptidase M20 dimerisation" evidence="4">
    <location>
        <begin position="237"/>
        <end position="397"/>
    </location>
</feature>
<dbReference type="InterPro" id="IPR011650">
    <property type="entry name" value="Peptidase_M20_dimer"/>
</dbReference>
<dbReference type="EMBL" id="AM889285">
    <property type="protein sequence ID" value="CAP55275.1"/>
    <property type="molecule type" value="Genomic_DNA"/>
</dbReference>
<dbReference type="SUPFAM" id="SSF53187">
    <property type="entry name" value="Zn-dependent exopeptidases"/>
    <property type="match status" value="1"/>
</dbReference>
<dbReference type="InterPro" id="IPR002933">
    <property type="entry name" value="Peptidase_M20"/>
</dbReference>
<dbReference type="PANTHER" id="PTHR43270:SF12">
    <property type="entry name" value="SUCCINYL-DIAMINOPIMELATE DESUCCINYLASE"/>
    <property type="match status" value="1"/>
</dbReference>
<sequence length="512" mass="55021">MSADALHFPRPVRTFPRLMDRGWTMTTTNRRDLTPVLDRVDRTLDGSLERLFEFLRIPSISAQPAHAADCRRAADWLCAELKAIGLDASVRETPGHPMVVAHDRVAAGDAAGDGRDVPHVLFYGHYDVQPVDPLDLWHSDPFAPQLIRDADGARIVARGASDDKGQVMTFVEALRALRAEQGRLPLRVSMVIEGEEESGGANLLPFLEANREELRADVALICDTGMLEGGVPAITTALRGMVGEDVTIHCADRDLHSGLYGNAARNPLELLCGILASVRDPRTGRVVLPGFYDGVRDPSPEVRAQWRAIAPSDADVLGPVGLSVPAGELGYTAVEQTWCRPTFEINGMTGGYAGDGFKTVLPARASAKVSFRLVSGQDPAPIRDAFRAHVRAMLPPDCTATFESHGGSRASVVPEDGPALRAALLALGAEWGRPAVTIGSGGSIPVVSEVRQALGMDSLLIGFAREDDRIHSPNEKYDLVSFHRGIRSWVRVLDALAHDGAPDGTRDMAGAA</sequence>
<evidence type="ECO:0000256" key="1">
    <source>
        <dbReference type="ARBA" id="ARBA00022670"/>
    </source>
</evidence>
<evidence type="ECO:0000256" key="2">
    <source>
        <dbReference type="ARBA" id="ARBA00022723"/>
    </source>
</evidence>
<dbReference type="Proteomes" id="UP000001176">
    <property type="component" value="Chromosome"/>
</dbReference>
<dbReference type="GO" id="GO:0008233">
    <property type="term" value="F:peptidase activity"/>
    <property type="evidence" value="ECO:0007669"/>
    <property type="project" value="UniProtKB-KW"/>
</dbReference>
<keyword evidence="1" id="KW-0645">Protease</keyword>